<keyword evidence="2" id="KW-1185">Reference proteome</keyword>
<comment type="caution">
    <text evidence="1">The sequence shown here is derived from an EMBL/GenBank/DDBJ whole genome shotgun (WGS) entry which is preliminary data.</text>
</comment>
<feature type="non-terminal residue" evidence="1">
    <location>
        <position position="1"/>
    </location>
</feature>
<proteinExistence type="predicted"/>
<dbReference type="EMBL" id="RCHS01004107">
    <property type="protein sequence ID" value="RMX37498.1"/>
    <property type="molecule type" value="Genomic_DNA"/>
</dbReference>
<evidence type="ECO:0000313" key="2">
    <source>
        <dbReference type="Proteomes" id="UP000275408"/>
    </source>
</evidence>
<reference evidence="1 2" key="1">
    <citation type="journal article" date="2018" name="Sci. Rep.">
        <title>Comparative analysis of the Pocillopora damicornis genome highlights role of immune system in coral evolution.</title>
        <authorList>
            <person name="Cunning R."/>
            <person name="Bay R.A."/>
            <person name="Gillette P."/>
            <person name="Baker A.C."/>
            <person name="Traylor-Knowles N."/>
        </authorList>
    </citation>
    <scope>NUCLEOTIDE SEQUENCE [LARGE SCALE GENOMIC DNA]</scope>
    <source>
        <strain evidence="1">RSMAS</strain>
        <tissue evidence="1">Whole animal</tissue>
    </source>
</reference>
<gene>
    <name evidence="1" type="ORF">pdam_00012841</name>
</gene>
<accession>A0A3M6T882</accession>
<organism evidence="1 2">
    <name type="scientific">Pocillopora damicornis</name>
    <name type="common">Cauliflower coral</name>
    <name type="synonym">Millepora damicornis</name>
    <dbReference type="NCBI Taxonomy" id="46731"/>
    <lineage>
        <taxon>Eukaryota</taxon>
        <taxon>Metazoa</taxon>
        <taxon>Cnidaria</taxon>
        <taxon>Anthozoa</taxon>
        <taxon>Hexacorallia</taxon>
        <taxon>Scleractinia</taxon>
        <taxon>Astrocoeniina</taxon>
        <taxon>Pocilloporidae</taxon>
        <taxon>Pocillopora</taxon>
    </lineage>
</organism>
<sequence length="134" mass="14394">ARAKINIAMLTSRCIRSISKLSSSARLVAFFLQRHASRLQQGSCKEGINVQIGLLGRSSPGGQCLAAQGKFGKRFTRSIYATTVAADFARIPEMMANSLIEAAGVDAGVADDDDEMTSSVKKGKHRRINCGWCS</sequence>
<evidence type="ECO:0000313" key="1">
    <source>
        <dbReference type="EMBL" id="RMX37498.1"/>
    </source>
</evidence>
<dbReference type="AlphaFoldDB" id="A0A3M6T882"/>
<name>A0A3M6T882_POCDA</name>
<dbReference type="Proteomes" id="UP000275408">
    <property type="component" value="Unassembled WGS sequence"/>
</dbReference>
<dbReference type="OrthoDB" id="5952880at2759"/>
<protein>
    <submittedName>
        <fullName evidence="1">Uncharacterized protein</fullName>
    </submittedName>
</protein>